<feature type="transmembrane region" description="Helical" evidence="1">
    <location>
        <begin position="262"/>
        <end position="283"/>
    </location>
</feature>
<dbReference type="InterPro" id="IPR036779">
    <property type="entry name" value="LysM_dom_sf"/>
</dbReference>
<dbReference type="AlphaFoldDB" id="A0ABD3SKH0"/>
<feature type="domain" description="LysM" evidence="3">
    <location>
        <begin position="57"/>
        <end position="104"/>
    </location>
</feature>
<feature type="domain" description="LysM" evidence="3">
    <location>
        <begin position="179"/>
        <end position="223"/>
    </location>
</feature>
<name>A0ABD3SKH0_9LAMI</name>
<sequence>MIHPSILLCFCTLVFQINPIFPIQQYDHTMCTSKAEAEIPNSNYLCNSKNSSCDTFIVYRAQKHYQTLNSISYLFNATISHLLLFNNMSKNDPDNIPPDREIIVPVSCSCTDNFFKAVHLYNASSSDSVLTIACEVFEGLVNPQSLIAKNKLDSYLIEVPVKCACPDSSDIGNGTHFLVTYPVIRADNINLIARRFGVSEKMILDSNKLDHLTTIFPQTTILVPTKDVPVLNLDIISSPHVPLFGHQTTNSNKGKRSNTIKIILGAIVILFLIILIPGIYVLIRKKHYHVRIKMRVSSQLSPDLLDGMSKLKSSLICFKFEEIKNATEDFSHDCVIGSTFYKGKICDSDVVIEKFNSTEVANNVVSILTKINHLNMVRLEGFCHVPKPFLVYEFVENGSLRECLNDSKKARLLTWKKRVQIATDIAQIRGQRYQDLNGQNHKKRAMLVKKRM</sequence>
<evidence type="ECO:0000313" key="5">
    <source>
        <dbReference type="Proteomes" id="UP001634393"/>
    </source>
</evidence>
<dbReference type="PROSITE" id="PS51782">
    <property type="entry name" value="LYSM"/>
    <property type="match status" value="2"/>
</dbReference>
<keyword evidence="1" id="KW-0812">Transmembrane</keyword>
<dbReference type="Proteomes" id="UP001634393">
    <property type="component" value="Unassembled WGS sequence"/>
</dbReference>
<evidence type="ECO:0000256" key="1">
    <source>
        <dbReference type="SAM" id="Phobius"/>
    </source>
</evidence>
<organism evidence="4 5">
    <name type="scientific">Penstemon smallii</name>
    <dbReference type="NCBI Taxonomy" id="265156"/>
    <lineage>
        <taxon>Eukaryota</taxon>
        <taxon>Viridiplantae</taxon>
        <taxon>Streptophyta</taxon>
        <taxon>Embryophyta</taxon>
        <taxon>Tracheophyta</taxon>
        <taxon>Spermatophyta</taxon>
        <taxon>Magnoliopsida</taxon>
        <taxon>eudicotyledons</taxon>
        <taxon>Gunneridae</taxon>
        <taxon>Pentapetalae</taxon>
        <taxon>asterids</taxon>
        <taxon>lamiids</taxon>
        <taxon>Lamiales</taxon>
        <taxon>Plantaginaceae</taxon>
        <taxon>Cheloneae</taxon>
        <taxon>Penstemon</taxon>
    </lineage>
</organism>
<keyword evidence="1" id="KW-1133">Transmembrane helix</keyword>
<dbReference type="InterPro" id="IPR056562">
    <property type="entry name" value="LysM2_CERK1_LYK3_4_5"/>
</dbReference>
<dbReference type="Pfam" id="PF23473">
    <property type="entry name" value="LysM3_LYK4_5"/>
    <property type="match status" value="1"/>
</dbReference>
<keyword evidence="1" id="KW-0472">Membrane</keyword>
<dbReference type="SMART" id="SM00257">
    <property type="entry name" value="LysM"/>
    <property type="match status" value="2"/>
</dbReference>
<evidence type="ECO:0000259" key="3">
    <source>
        <dbReference type="PROSITE" id="PS51782"/>
    </source>
</evidence>
<dbReference type="InterPro" id="IPR052611">
    <property type="entry name" value="Plant_RLK_LysM"/>
</dbReference>
<proteinExistence type="predicted"/>
<dbReference type="Pfam" id="PF23472">
    <property type="entry name" value="LysM2_CERK1_LYK3_4_5"/>
    <property type="match status" value="1"/>
</dbReference>
<dbReference type="GO" id="GO:0005886">
    <property type="term" value="C:plasma membrane"/>
    <property type="evidence" value="ECO:0007669"/>
    <property type="project" value="UniProtKB-ARBA"/>
</dbReference>
<keyword evidence="2" id="KW-0732">Signal</keyword>
<dbReference type="InterPro" id="IPR001245">
    <property type="entry name" value="Ser-Thr/Tyr_kinase_cat_dom"/>
</dbReference>
<dbReference type="PANTHER" id="PTHR45927">
    <property type="entry name" value="LYSM-DOMAIN RECEPTOR-LIKE KINASE-RELATED"/>
    <property type="match status" value="1"/>
</dbReference>
<dbReference type="Pfam" id="PF23446">
    <property type="entry name" value="LysM1_NFP_LYK"/>
    <property type="match status" value="1"/>
</dbReference>
<dbReference type="InterPro" id="IPR018392">
    <property type="entry name" value="LysM"/>
</dbReference>
<reference evidence="4 5" key="1">
    <citation type="submission" date="2024-12" db="EMBL/GenBank/DDBJ databases">
        <title>The unique morphological basis and parallel evolutionary history of personate flowers in Penstemon.</title>
        <authorList>
            <person name="Depatie T.H."/>
            <person name="Wessinger C.A."/>
        </authorList>
    </citation>
    <scope>NUCLEOTIDE SEQUENCE [LARGE SCALE GENOMIC DNA]</scope>
    <source>
        <strain evidence="4">WTNN_2</strain>
        <tissue evidence="4">Leaf</tissue>
    </source>
</reference>
<dbReference type="InterPro" id="IPR056561">
    <property type="entry name" value="NFP_LYK_LysM1"/>
</dbReference>
<dbReference type="InterPro" id="IPR011009">
    <property type="entry name" value="Kinase-like_dom_sf"/>
</dbReference>
<dbReference type="InterPro" id="IPR056563">
    <property type="entry name" value="LysM3_LYK4_5"/>
</dbReference>
<feature type="signal peptide" evidence="2">
    <location>
        <begin position="1"/>
        <end position="16"/>
    </location>
</feature>
<evidence type="ECO:0000256" key="2">
    <source>
        <dbReference type="SAM" id="SignalP"/>
    </source>
</evidence>
<evidence type="ECO:0000313" key="4">
    <source>
        <dbReference type="EMBL" id="KAL3824896.1"/>
    </source>
</evidence>
<comment type="caution">
    <text evidence="4">The sequence shown here is derived from an EMBL/GenBank/DDBJ whole genome shotgun (WGS) entry which is preliminary data.</text>
</comment>
<dbReference type="SUPFAM" id="SSF56112">
    <property type="entry name" value="Protein kinase-like (PK-like)"/>
    <property type="match status" value="1"/>
</dbReference>
<dbReference type="Pfam" id="PF07714">
    <property type="entry name" value="PK_Tyr_Ser-Thr"/>
    <property type="match status" value="1"/>
</dbReference>
<keyword evidence="5" id="KW-1185">Reference proteome</keyword>
<feature type="chain" id="PRO_5044894668" description="LysM domain-containing protein" evidence="2">
    <location>
        <begin position="17"/>
        <end position="452"/>
    </location>
</feature>
<dbReference type="Gene3D" id="3.10.350.10">
    <property type="entry name" value="LysM domain"/>
    <property type="match status" value="1"/>
</dbReference>
<protein>
    <recommendedName>
        <fullName evidence="3">LysM domain-containing protein</fullName>
    </recommendedName>
</protein>
<accession>A0ABD3SKH0</accession>
<dbReference type="Gene3D" id="1.10.510.10">
    <property type="entry name" value="Transferase(Phosphotransferase) domain 1"/>
    <property type="match status" value="1"/>
</dbReference>
<dbReference type="EMBL" id="JBJXBP010000006">
    <property type="protein sequence ID" value="KAL3824896.1"/>
    <property type="molecule type" value="Genomic_DNA"/>
</dbReference>
<dbReference type="PANTHER" id="PTHR45927:SF9">
    <property type="entry name" value="FAMILY PROTEIN _ PEPTIDOGLYCAN-BINDING LYSM DOMAIN-CONTAINING PROTEIN, PUTATIVE-RELATED"/>
    <property type="match status" value="1"/>
</dbReference>
<gene>
    <name evidence="4" type="ORF">ACJIZ3_020925</name>
</gene>